<sequence>MKYARISLFGFFLVISTSIVKAEQPDDSAYIDGGASKVGLILAHGRGKHPTWKVVEPLRLGVNDALGYHTLSLQMPNDDKYWKNYVDDFPAAYRLFKKSIQFLTKEKYVTKIYIMGHSMGSRMASAFVSEYPEIKIDGLIIAGCRNNGELPLSCYENMENIKIAVLDIWGGDNGKDVDAASEREEFKSAQYTQVEIADANHKFDDADKEFVAAVVKWLKEQE</sequence>
<accession>A0A3B1AA30</accession>
<name>A0A3B1AA30_9ZZZZ</name>
<proteinExistence type="predicted"/>
<dbReference type="SUPFAM" id="SSF53474">
    <property type="entry name" value="alpha/beta-Hydrolases"/>
    <property type="match status" value="1"/>
</dbReference>
<dbReference type="Gene3D" id="3.40.50.1820">
    <property type="entry name" value="alpha/beta hydrolase"/>
    <property type="match status" value="1"/>
</dbReference>
<organism evidence="1">
    <name type="scientific">hydrothermal vent metagenome</name>
    <dbReference type="NCBI Taxonomy" id="652676"/>
    <lineage>
        <taxon>unclassified sequences</taxon>
        <taxon>metagenomes</taxon>
        <taxon>ecological metagenomes</taxon>
    </lineage>
</organism>
<dbReference type="EMBL" id="UOFT01000052">
    <property type="protein sequence ID" value="VAW96477.1"/>
    <property type="molecule type" value="Genomic_DNA"/>
</dbReference>
<dbReference type="InterPro" id="IPR029058">
    <property type="entry name" value="AB_hydrolase_fold"/>
</dbReference>
<dbReference type="AlphaFoldDB" id="A0A3B1AA30"/>
<dbReference type="InterPro" id="IPR022529">
    <property type="entry name" value="DUF3530"/>
</dbReference>
<dbReference type="Pfam" id="PF12048">
    <property type="entry name" value="DUF3530"/>
    <property type="match status" value="1"/>
</dbReference>
<evidence type="ECO:0000313" key="1">
    <source>
        <dbReference type="EMBL" id="VAW96477.1"/>
    </source>
</evidence>
<protein>
    <submittedName>
        <fullName evidence="1">Uncharacterized protein</fullName>
    </submittedName>
</protein>
<gene>
    <name evidence="1" type="ORF">MNBD_GAMMA23-1782</name>
</gene>
<reference evidence="1" key="1">
    <citation type="submission" date="2018-06" db="EMBL/GenBank/DDBJ databases">
        <authorList>
            <person name="Zhirakovskaya E."/>
        </authorList>
    </citation>
    <scope>NUCLEOTIDE SEQUENCE</scope>
</reference>